<evidence type="ECO:0000313" key="3">
    <source>
        <dbReference type="Proteomes" id="UP000326396"/>
    </source>
</evidence>
<protein>
    <submittedName>
        <fullName evidence="2">Uncharacterized protein</fullName>
    </submittedName>
</protein>
<evidence type="ECO:0000313" key="2">
    <source>
        <dbReference type="EMBL" id="KAD5802483.1"/>
    </source>
</evidence>
<reference evidence="2 3" key="1">
    <citation type="submission" date="2019-05" db="EMBL/GenBank/DDBJ databases">
        <title>Mikania micrantha, genome provides insights into the molecular mechanism of rapid growth.</title>
        <authorList>
            <person name="Liu B."/>
        </authorList>
    </citation>
    <scope>NUCLEOTIDE SEQUENCE [LARGE SCALE GENOMIC DNA]</scope>
    <source>
        <strain evidence="2">NLD-2019</strain>
        <tissue evidence="2">Leaf</tissue>
    </source>
</reference>
<organism evidence="2 3">
    <name type="scientific">Mikania micrantha</name>
    <name type="common">bitter vine</name>
    <dbReference type="NCBI Taxonomy" id="192012"/>
    <lineage>
        <taxon>Eukaryota</taxon>
        <taxon>Viridiplantae</taxon>
        <taxon>Streptophyta</taxon>
        <taxon>Embryophyta</taxon>
        <taxon>Tracheophyta</taxon>
        <taxon>Spermatophyta</taxon>
        <taxon>Magnoliopsida</taxon>
        <taxon>eudicotyledons</taxon>
        <taxon>Gunneridae</taxon>
        <taxon>Pentapetalae</taxon>
        <taxon>asterids</taxon>
        <taxon>campanulids</taxon>
        <taxon>Asterales</taxon>
        <taxon>Asteraceae</taxon>
        <taxon>Asteroideae</taxon>
        <taxon>Heliantheae alliance</taxon>
        <taxon>Eupatorieae</taxon>
        <taxon>Mikania</taxon>
    </lineage>
</organism>
<keyword evidence="3" id="KW-1185">Reference proteome</keyword>
<dbReference type="EMBL" id="SZYD01000007">
    <property type="protein sequence ID" value="KAD5802483.1"/>
    <property type="molecule type" value="Genomic_DNA"/>
</dbReference>
<dbReference type="Proteomes" id="UP000326396">
    <property type="component" value="Linkage Group LG15"/>
</dbReference>
<comment type="caution">
    <text evidence="2">The sequence shown here is derived from an EMBL/GenBank/DDBJ whole genome shotgun (WGS) entry which is preliminary data.</text>
</comment>
<gene>
    <name evidence="2" type="ORF">E3N88_13843</name>
</gene>
<proteinExistence type="predicted"/>
<feature type="compositionally biased region" description="Polar residues" evidence="1">
    <location>
        <begin position="41"/>
        <end position="55"/>
    </location>
</feature>
<feature type="region of interest" description="Disordered" evidence="1">
    <location>
        <begin position="41"/>
        <end position="78"/>
    </location>
</feature>
<evidence type="ECO:0000256" key="1">
    <source>
        <dbReference type="SAM" id="MobiDB-lite"/>
    </source>
</evidence>
<name>A0A5N6P1S7_9ASTR</name>
<accession>A0A5N6P1S7</accession>
<sequence>MLTEASELPISSRGSSTLDFPFLQLRLPSIELSVSMANNRNRNLALTPPRTETQPSSSSKRSRSSVDYAPSRRSEPALSRSDELIIQQILNDMLYKDLLTIANISYSQHYIGSYSWVAKIFLKADETKRCQMILQARDKEDERKIKKKREGYYGW</sequence>
<dbReference type="AlphaFoldDB" id="A0A5N6P1S7"/>